<feature type="region of interest" description="Disordered" evidence="1">
    <location>
        <begin position="246"/>
        <end position="404"/>
    </location>
</feature>
<dbReference type="EMBL" id="JAIWYP010000001">
    <property type="protein sequence ID" value="KAH3883057.1"/>
    <property type="molecule type" value="Genomic_DNA"/>
</dbReference>
<dbReference type="OrthoDB" id="6077174at2759"/>
<feature type="compositionally biased region" description="Polar residues" evidence="1">
    <location>
        <begin position="321"/>
        <end position="357"/>
    </location>
</feature>
<evidence type="ECO:0000256" key="1">
    <source>
        <dbReference type="SAM" id="MobiDB-lite"/>
    </source>
</evidence>
<proteinExistence type="predicted"/>
<evidence type="ECO:0000313" key="4">
    <source>
        <dbReference type="Proteomes" id="UP000828390"/>
    </source>
</evidence>
<dbReference type="Proteomes" id="UP000828390">
    <property type="component" value="Unassembled WGS sequence"/>
</dbReference>
<feature type="transmembrane region" description="Helical" evidence="2">
    <location>
        <begin position="55"/>
        <end position="78"/>
    </location>
</feature>
<feature type="region of interest" description="Disordered" evidence="1">
    <location>
        <begin position="135"/>
        <end position="156"/>
    </location>
</feature>
<name>A0A9D4MSH4_DREPO</name>
<comment type="caution">
    <text evidence="3">The sequence shown here is derived from an EMBL/GenBank/DDBJ whole genome shotgun (WGS) entry which is preliminary data.</text>
</comment>
<evidence type="ECO:0000313" key="3">
    <source>
        <dbReference type="EMBL" id="KAH3883057.1"/>
    </source>
</evidence>
<keyword evidence="2" id="KW-1133">Transmembrane helix</keyword>
<reference evidence="3" key="2">
    <citation type="submission" date="2020-11" db="EMBL/GenBank/DDBJ databases">
        <authorList>
            <person name="McCartney M.A."/>
            <person name="Auch B."/>
            <person name="Kono T."/>
            <person name="Mallez S."/>
            <person name="Becker A."/>
            <person name="Gohl D.M."/>
            <person name="Silverstein K.A.T."/>
            <person name="Koren S."/>
            <person name="Bechman K.B."/>
            <person name="Herman A."/>
            <person name="Abrahante J.E."/>
            <person name="Garbe J."/>
        </authorList>
    </citation>
    <scope>NUCLEOTIDE SEQUENCE</scope>
    <source>
        <strain evidence="3">Duluth1</strain>
        <tissue evidence="3">Whole animal</tissue>
    </source>
</reference>
<keyword evidence="2" id="KW-0472">Membrane</keyword>
<dbReference type="AlphaFoldDB" id="A0A9D4MSH4"/>
<keyword evidence="2" id="KW-0812">Transmembrane</keyword>
<protein>
    <submittedName>
        <fullName evidence="3">Uncharacterized protein</fullName>
    </submittedName>
</protein>
<evidence type="ECO:0000256" key="2">
    <source>
        <dbReference type="SAM" id="Phobius"/>
    </source>
</evidence>
<keyword evidence="4" id="KW-1185">Reference proteome</keyword>
<feature type="compositionally biased region" description="Polar residues" evidence="1">
    <location>
        <begin position="141"/>
        <end position="156"/>
    </location>
</feature>
<reference evidence="3" key="1">
    <citation type="journal article" date="2019" name="bioRxiv">
        <title>The Genome of the Zebra Mussel, Dreissena polymorpha: A Resource for Invasive Species Research.</title>
        <authorList>
            <person name="McCartney M.A."/>
            <person name="Auch B."/>
            <person name="Kono T."/>
            <person name="Mallez S."/>
            <person name="Zhang Y."/>
            <person name="Obille A."/>
            <person name="Becker A."/>
            <person name="Abrahante J.E."/>
            <person name="Garbe J."/>
            <person name="Badalamenti J.P."/>
            <person name="Herman A."/>
            <person name="Mangelson H."/>
            <person name="Liachko I."/>
            <person name="Sullivan S."/>
            <person name="Sone E.D."/>
            <person name="Koren S."/>
            <person name="Silverstein K.A.T."/>
            <person name="Beckman K.B."/>
            <person name="Gohl D.M."/>
        </authorList>
    </citation>
    <scope>NUCLEOTIDE SEQUENCE</scope>
    <source>
        <strain evidence="3">Duluth1</strain>
        <tissue evidence="3">Whole animal</tissue>
    </source>
</reference>
<gene>
    <name evidence="3" type="ORF">DPMN_007005</name>
</gene>
<accession>A0A9D4MSH4</accession>
<organism evidence="3 4">
    <name type="scientific">Dreissena polymorpha</name>
    <name type="common">Zebra mussel</name>
    <name type="synonym">Mytilus polymorpha</name>
    <dbReference type="NCBI Taxonomy" id="45954"/>
    <lineage>
        <taxon>Eukaryota</taxon>
        <taxon>Metazoa</taxon>
        <taxon>Spiralia</taxon>
        <taxon>Lophotrochozoa</taxon>
        <taxon>Mollusca</taxon>
        <taxon>Bivalvia</taxon>
        <taxon>Autobranchia</taxon>
        <taxon>Heteroconchia</taxon>
        <taxon>Euheterodonta</taxon>
        <taxon>Imparidentia</taxon>
        <taxon>Neoheterodontei</taxon>
        <taxon>Myida</taxon>
        <taxon>Dreissenoidea</taxon>
        <taxon>Dreissenidae</taxon>
        <taxon>Dreissena</taxon>
    </lineage>
</organism>
<feature type="compositionally biased region" description="Low complexity" evidence="1">
    <location>
        <begin position="303"/>
        <end position="320"/>
    </location>
</feature>
<sequence length="404" mass="44775">MIGVKGQPTVARVATSRFHQWLIPEKTVIGLLILGVILIFVGAIFIGVASVTSGIFAILGGVILSAGLILVCICLCLCAHACCVWRVRDTDTQTIETTVISADQPDGDWFPGYGPPDKRVPNGVLREGRQQGSLKKHVTISPRSTDSFSSGFMSGRQGDSSLRSVDYYGAGRQGKSLKSGPSSVSSDMSTLASFAYLNDPNLATPYSTLGQKKQNQANVVNIPVHVQPGYGSVPRHGEGGRMAQVRPYQTENTSQGRSNVLPGRRHSDDDYDNAADVAPMLPQQTYVPQPPPPHWQHEVTPWQQQQHQLQYQQQQQQQQQRNSGTFSQQWHHSPQQQTVWQYQTTSSGNQPQTWRQQHQSDDVPPAQPLVRPSQRRPMTFEQISSSKVSLYDNIHMNRPESDEE</sequence>
<feature type="compositionally biased region" description="Polar residues" evidence="1">
    <location>
        <begin position="247"/>
        <end position="258"/>
    </location>
</feature>
<feature type="compositionally biased region" description="Basic and acidic residues" evidence="1">
    <location>
        <begin position="395"/>
        <end position="404"/>
    </location>
</feature>
<feature type="transmembrane region" description="Helical" evidence="2">
    <location>
        <begin position="27"/>
        <end position="49"/>
    </location>
</feature>